<feature type="coiled-coil region" evidence="1">
    <location>
        <begin position="66"/>
        <end position="128"/>
    </location>
</feature>
<feature type="compositionally biased region" description="Basic and acidic residues" evidence="2">
    <location>
        <begin position="1"/>
        <end position="16"/>
    </location>
</feature>
<evidence type="ECO:0000256" key="1">
    <source>
        <dbReference type="SAM" id="Coils"/>
    </source>
</evidence>
<sequence>MSPSDEAHPVPRDLNLKEGQTSTCHSQRKSQQDAVDTPRIASGSLFSAGIRSIFSGDMGPIVEAEMNRMKEKLRLEQKEIDNYRHSLDAHQYELQRSQREVRTYAKECHELQHERQRLVERNTNLVHELNTVNRRLEETKALSDTRGNELVAVRKILAEIDANSLAASDLESETPIQEDVEGVQRSPCSGCRRLGHLLTAARTRFSQQWAGTRILLTEAHALPYTDLLDKVDAFNKEVAAASGFLRRHIVYRSQDAFQEELDEACEEIEAILGGPICSLLASQSRNAELGTTTPPALFVQMITQLLIVAFSVSEISPRSILSDAGGGKSDLFSRDHHQMQTSQPPSSWKKFRTSVLKKLSMVFMTAAWSIPGSETRAELASRLEPLFVAKEDLRVAIQETFASDKIELAIVDYGASFTPEFMQEVPGLRRKRGGWYDQCWVKKIR</sequence>
<feature type="region of interest" description="Disordered" evidence="2">
    <location>
        <begin position="1"/>
        <end position="40"/>
    </location>
</feature>
<organism evidence="3 4">
    <name type="scientific">Agrocybe chaxingu</name>
    <dbReference type="NCBI Taxonomy" id="84603"/>
    <lineage>
        <taxon>Eukaryota</taxon>
        <taxon>Fungi</taxon>
        <taxon>Dikarya</taxon>
        <taxon>Basidiomycota</taxon>
        <taxon>Agaricomycotina</taxon>
        <taxon>Agaricomycetes</taxon>
        <taxon>Agaricomycetidae</taxon>
        <taxon>Agaricales</taxon>
        <taxon>Agaricineae</taxon>
        <taxon>Strophariaceae</taxon>
        <taxon>Agrocybe</taxon>
    </lineage>
</organism>
<comment type="caution">
    <text evidence="3">The sequence shown here is derived from an EMBL/GenBank/DDBJ whole genome shotgun (WGS) entry which is preliminary data.</text>
</comment>
<evidence type="ECO:0000313" key="4">
    <source>
        <dbReference type="Proteomes" id="UP001148786"/>
    </source>
</evidence>
<reference evidence="3" key="1">
    <citation type="submission" date="2022-07" db="EMBL/GenBank/DDBJ databases">
        <title>Genome Sequence of Agrocybe chaxingu.</title>
        <authorList>
            <person name="Buettner E."/>
        </authorList>
    </citation>
    <scope>NUCLEOTIDE SEQUENCE</scope>
    <source>
        <strain evidence="3">MP-N11</strain>
    </source>
</reference>
<dbReference type="Proteomes" id="UP001148786">
    <property type="component" value="Unassembled WGS sequence"/>
</dbReference>
<evidence type="ECO:0000256" key="2">
    <source>
        <dbReference type="SAM" id="MobiDB-lite"/>
    </source>
</evidence>
<dbReference type="EMBL" id="JANKHO010000290">
    <property type="protein sequence ID" value="KAJ3511985.1"/>
    <property type="molecule type" value="Genomic_DNA"/>
</dbReference>
<keyword evidence="4" id="KW-1185">Reference proteome</keyword>
<evidence type="ECO:0000313" key="3">
    <source>
        <dbReference type="EMBL" id="KAJ3511985.1"/>
    </source>
</evidence>
<accession>A0A9W8MYC8</accession>
<proteinExistence type="predicted"/>
<name>A0A9W8MYC8_9AGAR</name>
<dbReference type="OrthoDB" id="3088460at2759"/>
<gene>
    <name evidence="3" type="ORF">NLJ89_g3783</name>
</gene>
<protein>
    <submittedName>
        <fullName evidence="3">Uncharacterized protein</fullName>
    </submittedName>
</protein>
<keyword evidence="1" id="KW-0175">Coiled coil</keyword>
<dbReference type="AlphaFoldDB" id="A0A9W8MYC8"/>